<dbReference type="Pfam" id="PF01850">
    <property type="entry name" value="PIN"/>
    <property type="match status" value="1"/>
</dbReference>
<dbReference type="Proteomes" id="UP000318453">
    <property type="component" value="Chromosome"/>
</dbReference>
<name>A0A5B8NL96_9CHRO</name>
<keyword evidence="3" id="KW-1185">Reference proteome</keyword>
<dbReference type="InterPro" id="IPR029060">
    <property type="entry name" value="PIN-like_dom_sf"/>
</dbReference>
<proteinExistence type="predicted"/>
<evidence type="ECO:0000259" key="1">
    <source>
        <dbReference type="Pfam" id="PF01850"/>
    </source>
</evidence>
<evidence type="ECO:0000313" key="3">
    <source>
        <dbReference type="Proteomes" id="UP000318453"/>
    </source>
</evidence>
<reference evidence="2" key="1">
    <citation type="submission" date="2019-08" db="EMBL/GenBank/DDBJ databases">
        <title>Carotenoids and Carotenoid Binding Proteins in the Halophilic Cyanobacterium Euhalothece sp. ZM00.</title>
        <authorList>
            <person name="Cho S.M."/>
            <person name="Song J.Y."/>
            <person name="Park Y.-I."/>
        </authorList>
    </citation>
    <scope>NUCLEOTIDE SEQUENCE [LARGE SCALE GENOMIC DNA]</scope>
    <source>
        <strain evidence="2">Z-M001</strain>
    </source>
</reference>
<dbReference type="Gene3D" id="3.40.50.1010">
    <property type="entry name" value="5'-nuclease"/>
    <property type="match status" value="1"/>
</dbReference>
<gene>
    <name evidence="2" type="ORF">FRE64_07425</name>
</gene>
<sequence length="143" mass="16717">MIENDYPNILIDSGVLIAFYDEEDKYHSQTIDFFSDCRSQLVTTVACVTEVMWLLAPFIKVQNEFLSAVSQGIFECKHLLVSDYQRIQELNSIYQDLPGDFADLSLIAISERLNIPAIASLDKDFDVYRRYRQEFFVRVFRPR</sequence>
<dbReference type="OrthoDB" id="425811at2"/>
<dbReference type="EMBL" id="CP042326">
    <property type="protein sequence ID" value="QDZ39786.1"/>
    <property type="molecule type" value="Genomic_DNA"/>
</dbReference>
<organism evidence="2 3">
    <name type="scientific">Euhalothece natronophila Z-M001</name>
    <dbReference type="NCBI Taxonomy" id="522448"/>
    <lineage>
        <taxon>Bacteria</taxon>
        <taxon>Bacillati</taxon>
        <taxon>Cyanobacteriota</taxon>
        <taxon>Cyanophyceae</taxon>
        <taxon>Oscillatoriophycideae</taxon>
        <taxon>Chroococcales</taxon>
        <taxon>Halothecacae</taxon>
        <taxon>Halothece cluster</taxon>
        <taxon>Euhalothece</taxon>
    </lineage>
</organism>
<dbReference type="InterPro" id="IPR002716">
    <property type="entry name" value="PIN_dom"/>
</dbReference>
<feature type="domain" description="PIN" evidence="1">
    <location>
        <begin position="9"/>
        <end position="128"/>
    </location>
</feature>
<accession>A0A5B8NL96</accession>
<evidence type="ECO:0000313" key="2">
    <source>
        <dbReference type="EMBL" id="QDZ39786.1"/>
    </source>
</evidence>
<dbReference type="SUPFAM" id="SSF88723">
    <property type="entry name" value="PIN domain-like"/>
    <property type="match status" value="1"/>
</dbReference>
<dbReference type="KEGG" id="enn:FRE64_07425"/>
<dbReference type="RefSeq" id="WP_146295383.1">
    <property type="nucleotide sequence ID" value="NZ_CP042326.1"/>
</dbReference>
<protein>
    <submittedName>
        <fullName evidence="2">PIN domain-containing protein</fullName>
    </submittedName>
</protein>
<dbReference type="AlphaFoldDB" id="A0A5B8NL96"/>